<dbReference type="SUPFAM" id="SSF103481">
    <property type="entry name" value="Multidrug resistance efflux transporter EmrE"/>
    <property type="match status" value="2"/>
</dbReference>
<dbReference type="STRING" id="1123349.SAMN02744037_01373"/>
<keyword evidence="5 7" id="KW-1133">Transmembrane helix</keyword>
<comment type="subcellular location">
    <subcellularLocation>
        <location evidence="1">Cell membrane</location>
        <topology evidence="1">Multi-pass membrane protein</topology>
    </subcellularLocation>
</comment>
<evidence type="ECO:0000256" key="6">
    <source>
        <dbReference type="ARBA" id="ARBA00023136"/>
    </source>
</evidence>
<dbReference type="GO" id="GO:0005886">
    <property type="term" value="C:plasma membrane"/>
    <property type="evidence" value="ECO:0007669"/>
    <property type="project" value="UniProtKB-SubCell"/>
</dbReference>
<dbReference type="InterPro" id="IPR050638">
    <property type="entry name" value="AA-Vitamin_Transporters"/>
</dbReference>
<evidence type="ECO:0000256" key="1">
    <source>
        <dbReference type="ARBA" id="ARBA00004651"/>
    </source>
</evidence>
<feature type="transmembrane region" description="Helical" evidence="7">
    <location>
        <begin position="32"/>
        <end position="55"/>
    </location>
</feature>
<dbReference type="InterPro" id="IPR037185">
    <property type="entry name" value="EmrE-like"/>
</dbReference>
<keyword evidence="4 7" id="KW-0812">Transmembrane</keyword>
<evidence type="ECO:0000256" key="7">
    <source>
        <dbReference type="SAM" id="Phobius"/>
    </source>
</evidence>
<accession>A0A1M6NV90</accession>
<sequence>MDNKRFYPNIAIIITVILWGLSFISIKVSLEVFPPMTLAAARFIIASGILLAIFKKKEPKTKLEKEDIPKIAMASFIGVTLYYYFENNGVKLTTPSIASLIIATIPIFSLISEAIMFKNKLTLNKIIGVTCSLIGVYFIVGGGLNDLTSSNGLGYLMMFGAVFSWVIYNMLTKPLFNKYSQLAIVFYQIVFGTIFLIPFTLFEKTNWELLNKSIILNIFYLAVFCSAVAYYLYMYALDNLGASTTTLYLNLSPLVTTIGSYFILHENITKNTIIGGILVIASVYTVNLKISFKKDKIEDVAKFKKV</sequence>
<dbReference type="PANTHER" id="PTHR32322">
    <property type="entry name" value="INNER MEMBRANE TRANSPORTER"/>
    <property type="match status" value="1"/>
</dbReference>
<proteinExistence type="inferred from homology"/>
<dbReference type="EMBL" id="FRAE01000026">
    <property type="protein sequence ID" value="SHJ99626.1"/>
    <property type="molecule type" value="Genomic_DNA"/>
</dbReference>
<dbReference type="Pfam" id="PF00892">
    <property type="entry name" value="EamA"/>
    <property type="match status" value="2"/>
</dbReference>
<gene>
    <name evidence="9" type="ORF">SAMN02744037_01373</name>
</gene>
<keyword evidence="6 7" id="KW-0472">Membrane</keyword>
<dbReference type="AlphaFoldDB" id="A0A1M6NV90"/>
<evidence type="ECO:0000256" key="4">
    <source>
        <dbReference type="ARBA" id="ARBA00022692"/>
    </source>
</evidence>
<feature type="transmembrane region" description="Helical" evidence="7">
    <location>
        <begin position="270"/>
        <end position="288"/>
    </location>
</feature>
<evidence type="ECO:0000256" key="2">
    <source>
        <dbReference type="ARBA" id="ARBA00007362"/>
    </source>
</evidence>
<reference evidence="10" key="1">
    <citation type="submission" date="2016-11" db="EMBL/GenBank/DDBJ databases">
        <authorList>
            <person name="Varghese N."/>
            <person name="Submissions S."/>
        </authorList>
    </citation>
    <scope>NUCLEOTIDE SEQUENCE [LARGE SCALE GENOMIC DNA]</scope>
    <source>
        <strain evidence="10">DSM 15518</strain>
    </source>
</reference>
<evidence type="ECO:0000313" key="10">
    <source>
        <dbReference type="Proteomes" id="UP000242497"/>
    </source>
</evidence>
<evidence type="ECO:0000256" key="3">
    <source>
        <dbReference type="ARBA" id="ARBA00022475"/>
    </source>
</evidence>
<dbReference type="RefSeq" id="WP_072888495.1">
    <property type="nucleotide sequence ID" value="NZ_FRAE01000026.1"/>
</dbReference>
<feature type="transmembrane region" description="Helical" evidence="7">
    <location>
        <begin position="183"/>
        <end position="202"/>
    </location>
</feature>
<evidence type="ECO:0000256" key="5">
    <source>
        <dbReference type="ARBA" id="ARBA00022989"/>
    </source>
</evidence>
<keyword evidence="10" id="KW-1185">Reference proteome</keyword>
<evidence type="ECO:0000259" key="8">
    <source>
        <dbReference type="Pfam" id="PF00892"/>
    </source>
</evidence>
<organism evidence="9 10">
    <name type="scientific">Tepidibacter formicigenes DSM 15518</name>
    <dbReference type="NCBI Taxonomy" id="1123349"/>
    <lineage>
        <taxon>Bacteria</taxon>
        <taxon>Bacillati</taxon>
        <taxon>Bacillota</taxon>
        <taxon>Clostridia</taxon>
        <taxon>Peptostreptococcales</taxon>
        <taxon>Peptostreptococcaceae</taxon>
        <taxon>Tepidibacter</taxon>
    </lineage>
</organism>
<feature type="domain" description="EamA" evidence="8">
    <location>
        <begin position="10"/>
        <end position="140"/>
    </location>
</feature>
<feature type="transmembrane region" description="Helical" evidence="7">
    <location>
        <begin position="7"/>
        <end position="26"/>
    </location>
</feature>
<comment type="similarity">
    <text evidence="2">Belongs to the EamA transporter family.</text>
</comment>
<evidence type="ECO:0000313" key="9">
    <source>
        <dbReference type="EMBL" id="SHJ99626.1"/>
    </source>
</evidence>
<feature type="transmembrane region" description="Helical" evidence="7">
    <location>
        <begin position="214"/>
        <end position="233"/>
    </location>
</feature>
<dbReference type="Gene3D" id="1.10.3730.20">
    <property type="match status" value="1"/>
</dbReference>
<dbReference type="PANTHER" id="PTHR32322:SF18">
    <property type="entry name" value="S-ADENOSYLMETHIONINE_S-ADENOSYLHOMOCYSTEINE TRANSPORTER"/>
    <property type="match status" value="1"/>
</dbReference>
<name>A0A1M6NV90_9FIRM</name>
<feature type="transmembrane region" description="Helical" evidence="7">
    <location>
        <begin position="245"/>
        <end position="264"/>
    </location>
</feature>
<dbReference type="OrthoDB" id="9805239at2"/>
<protein>
    <submittedName>
        <fullName evidence="9">Permease of the drug/metabolite transporter (DMT) superfamily</fullName>
    </submittedName>
</protein>
<feature type="transmembrane region" description="Helical" evidence="7">
    <location>
        <begin position="123"/>
        <end position="140"/>
    </location>
</feature>
<feature type="transmembrane region" description="Helical" evidence="7">
    <location>
        <begin position="97"/>
        <end position="116"/>
    </location>
</feature>
<keyword evidence="3" id="KW-1003">Cell membrane</keyword>
<dbReference type="InterPro" id="IPR000620">
    <property type="entry name" value="EamA_dom"/>
</dbReference>
<feature type="transmembrane region" description="Helical" evidence="7">
    <location>
        <begin position="152"/>
        <end position="171"/>
    </location>
</feature>
<feature type="domain" description="EamA" evidence="8">
    <location>
        <begin position="153"/>
        <end position="287"/>
    </location>
</feature>
<dbReference type="Proteomes" id="UP000242497">
    <property type="component" value="Unassembled WGS sequence"/>
</dbReference>